<accession>A0A091E1Z9</accession>
<organism evidence="2 3">
    <name type="scientific">Fukomys damarensis</name>
    <name type="common">Damaraland mole rat</name>
    <name type="synonym">Cryptomys damarensis</name>
    <dbReference type="NCBI Taxonomy" id="885580"/>
    <lineage>
        <taxon>Eukaryota</taxon>
        <taxon>Metazoa</taxon>
        <taxon>Chordata</taxon>
        <taxon>Craniata</taxon>
        <taxon>Vertebrata</taxon>
        <taxon>Euteleostomi</taxon>
        <taxon>Mammalia</taxon>
        <taxon>Eutheria</taxon>
        <taxon>Euarchontoglires</taxon>
        <taxon>Glires</taxon>
        <taxon>Rodentia</taxon>
        <taxon>Hystricomorpha</taxon>
        <taxon>Bathyergidae</taxon>
        <taxon>Fukomys</taxon>
    </lineage>
</organism>
<protein>
    <submittedName>
        <fullName evidence="2">Uncharacterized protein</fullName>
    </submittedName>
</protein>
<evidence type="ECO:0000256" key="1">
    <source>
        <dbReference type="SAM" id="MobiDB-lite"/>
    </source>
</evidence>
<dbReference type="AlphaFoldDB" id="A0A091E1Z9"/>
<dbReference type="EMBL" id="KN121399">
    <property type="protein sequence ID" value="KFO36585.1"/>
    <property type="molecule type" value="Genomic_DNA"/>
</dbReference>
<dbReference type="Proteomes" id="UP000028990">
    <property type="component" value="Unassembled WGS sequence"/>
</dbReference>
<feature type="region of interest" description="Disordered" evidence="1">
    <location>
        <begin position="67"/>
        <end position="102"/>
    </location>
</feature>
<evidence type="ECO:0000313" key="2">
    <source>
        <dbReference type="EMBL" id="KFO36585.1"/>
    </source>
</evidence>
<name>A0A091E1Z9_FUKDA</name>
<gene>
    <name evidence="2" type="ORF">H920_02039</name>
</gene>
<reference evidence="2 3" key="1">
    <citation type="submission" date="2013-11" db="EMBL/GenBank/DDBJ databases">
        <title>The Damaraland mole rat (Fukomys damarensis) genome and evolution of African mole rats.</title>
        <authorList>
            <person name="Gladyshev V.N."/>
            <person name="Fang X."/>
        </authorList>
    </citation>
    <scope>NUCLEOTIDE SEQUENCE [LARGE SCALE GENOMIC DNA]</scope>
    <source>
        <tissue evidence="2">Liver</tissue>
    </source>
</reference>
<proteinExistence type="predicted"/>
<sequence length="146" mass="15334">MPTPGTPPRSPTASWRCATSLPLPLPGTLNLDRGCDCLLRLRLLLRQQAGDAPGAPRAVPCHPRSALLHRQPPTHKSHLGGGGGGGGSSPVGGRGYPAARPGGVPGAGAEWLFIDDPIEKRKKWQGPKSSLAVYENSCFYHAVYLA</sequence>
<evidence type="ECO:0000313" key="3">
    <source>
        <dbReference type="Proteomes" id="UP000028990"/>
    </source>
</evidence>
<keyword evidence="3" id="KW-1185">Reference proteome</keyword>
<feature type="compositionally biased region" description="Gly residues" evidence="1">
    <location>
        <begin position="79"/>
        <end position="95"/>
    </location>
</feature>